<comment type="caution">
    <text evidence="7">The sequence shown here is derived from an EMBL/GenBank/DDBJ whole genome shotgun (WGS) entry which is preliminary data.</text>
</comment>
<dbReference type="SMART" id="SM00928">
    <property type="entry name" value="NADH_4Fe-4S"/>
    <property type="match status" value="1"/>
</dbReference>
<dbReference type="InterPro" id="IPR017900">
    <property type="entry name" value="4Fe4S_Fe_S_CS"/>
</dbReference>
<dbReference type="Pfam" id="PF10589">
    <property type="entry name" value="NADH_4Fe-4S"/>
    <property type="match status" value="1"/>
</dbReference>
<dbReference type="Proteomes" id="UP000177230">
    <property type="component" value="Unassembled WGS sequence"/>
</dbReference>
<dbReference type="FunFam" id="1.20.1440.230:FF:000001">
    <property type="entry name" value="Mitochondrial NADH dehydrogenase flavoprotein 1"/>
    <property type="match status" value="1"/>
</dbReference>
<dbReference type="PROSITE" id="PS00198">
    <property type="entry name" value="4FE4S_FER_1"/>
    <property type="match status" value="1"/>
</dbReference>
<evidence type="ECO:0000313" key="7">
    <source>
        <dbReference type="EMBL" id="OGF13817.1"/>
    </source>
</evidence>
<evidence type="ECO:0000256" key="5">
    <source>
        <dbReference type="ARBA" id="ARBA00023014"/>
    </source>
</evidence>
<dbReference type="PROSITE" id="PS51379">
    <property type="entry name" value="4FE4S_FER_2"/>
    <property type="match status" value="2"/>
</dbReference>
<dbReference type="InterPro" id="IPR037225">
    <property type="entry name" value="Nuo51_FMN-bd_sf"/>
</dbReference>
<dbReference type="Gene3D" id="3.10.20.600">
    <property type="match status" value="1"/>
</dbReference>
<dbReference type="Gene3D" id="3.30.70.20">
    <property type="match status" value="1"/>
</dbReference>
<gene>
    <name evidence="7" type="ORF">A2024_06650</name>
</gene>
<accession>A0A1F5RH05</accession>
<dbReference type="InterPro" id="IPR011538">
    <property type="entry name" value="Nuo51_FMN-bd"/>
</dbReference>
<feature type="domain" description="4Fe-4S ferredoxin-type" evidence="6">
    <location>
        <begin position="529"/>
        <end position="558"/>
    </location>
</feature>
<dbReference type="InterPro" id="IPR019575">
    <property type="entry name" value="Nuop51_4Fe4S-bd"/>
</dbReference>
<dbReference type="SUPFAM" id="SSF52833">
    <property type="entry name" value="Thioredoxin-like"/>
    <property type="match status" value="1"/>
</dbReference>
<dbReference type="Pfam" id="PF13237">
    <property type="entry name" value="Fer4_10"/>
    <property type="match status" value="1"/>
</dbReference>
<comment type="similarity">
    <text evidence="1">Belongs to the complex I 51 kDa subunit family.</text>
</comment>
<dbReference type="Pfam" id="PF01512">
    <property type="entry name" value="Complex1_51K"/>
    <property type="match status" value="1"/>
</dbReference>
<name>A0A1F5RH05_9BACT</name>
<dbReference type="PANTHER" id="PTHR43578">
    <property type="entry name" value="NADH-QUINONE OXIDOREDUCTASE SUBUNIT F"/>
    <property type="match status" value="1"/>
</dbReference>
<dbReference type="NCBIfam" id="NF010120">
    <property type="entry name" value="PRK13596.1"/>
    <property type="match status" value="1"/>
</dbReference>
<dbReference type="SUPFAM" id="SSF142019">
    <property type="entry name" value="Nqo1 FMN-binding domain-like"/>
    <property type="match status" value="1"/>
</dbReference>
<feature type="domain" description="4Fe-4S ferredoxin-type" evidence="6">
    <location>
        <begin position="559"/>
        <end position="586"/>
    </location>
</feature>
<dbReference type="AlphaFoldDB" id="A0A1F5RH05"/>
<keyword evidence="3" id="KW-0479">Metal-binding</keyword>
<dbReference type="SUPFAM" id="SSF142984">
    <property type="entry name" value="Nqo1 middle domain-like"/>
    <property type="match status" value="1"/>
</dbReference>
<evidence type="ECO:0000256" key="4">
    <source>
        <dbReference type="ARBA" id="ARBA00023004"/>
    </source>
</evidence>
<organism evidence="7 8">
    <name type="scientific">Candidatus Edwardsbacteria bacterium GWF2_54_11</name>
    <dbReference type="NCBI Taxonomy" id="1817851"/>
    <lineage>
        <taxon>Bacteria</taxon>
        <taxon>Candidatus Edwardsiibacteriota</taxon>
    </lineage>
</organism>
<sequence length="586" mass="63229">MVVGLGSCGIAAGGHKVKAALMENLKKAGLKVQVSDTGCVGMCYSEVLLDVHHKNGQVYTYGNMTPDRMPRFVDQHLTQGQPVAEWLVRASDRALPDDSFYAKQKRIVLRNCGQMDPEKIEDYMAHGGYQALEKALRKMSPDQVIKEVLDSGLRGRGGAGFPTGRKWQFARGSQGGKKYIVCNGDEGDPGAFMDRSVLEGDPHNVMEGMLIAGYAIGADEGYFYVRAEYPLAVERLKLAIGQAKKKGFLGQNIMGTKFCFEMKIKEGAGAFVCGEETALMASIEGQRGMPRLRPPFPAVSGLWGKPTNINNVETFANVPWIILNGAAAFASLGTEKSKGSKVFALAGKIARGGLVEVPMGITINEIIHEVGGGIKDGRSFKAVQMGGPSGGCIPAALGNTIVDYDSVGQTGAIMGSGGMVVMDDTTCMVDIARFFLDFTQKESCGKCTFCRVGTKRMLETLERITKGQGKEGDIELLLELAEKIKISSLCGLGQTAPNPVLTTVKYFRDEYEAHIKEKRCPAHSCKELLKYEVVPEKCVGCTACARVCPVTAISGQVKKPHVIDQEACIKCGNCVTKCKFDAIKVR</sequence>
<dbReference type="SUPFAM" id="SSF54862">
    <property type="entry name" value="4Fe-4S ferredoxins"/>
    <property type="match status" value="1"/>
</dbReference>
<keyword evidence="2" id="KW-0004">4Fe-4S</keyword>
<evidence type="ECO:0000256" key="1">
    <source>
        <dbReference type="ARBA" id="ARBA00007523"/>
    </source>
</evidence>
<dbReference type="FunFam" id="3.40.50.11540:FF:000001">
    <property type="entry name" value="NADH dehydrogenase [ubiquinone] flavoprotein 1, mitochondrial"/>
    <property type="match status" value="1"/>
</dbReference>
<dbReference type="Gene3D" id="3.40.30.10">
    <property type="entry name" value="Glutaredoxin"/>
    <property type="match status" value="1"/>
</dbReference>
<evidence type="ECO:0000313" key="8">
    <source>
        <dbReference type="Proteomes" id="UP000177230"/>
    </source>
</evidence>
<dbReference type="InterPro" id="IPR037207">
    <property type="entry name" value="Nuop51_4Fe4S-bd_sf"/>
</dbReference>
<evidence type="ECO:0000256" key="3">
    <source>
        <dbReference type="ARBA" id="ARBA00022723"/>
    </source>
</evidence>
<keyword evidence="5" id="KW-0411">Iron-sulfur</keyword>
<evidence type="ECO:0000256" key="2">
    <source>
        <dbReference type="ARBA" id="ARBA00022485"/>
    </source>
</evidence>
<dbReference type="SUPFAM" id="SSF140490">
    <property type="entry name" value="Nqo1C-terminal domain-like"/>
    <property type="match status" value="1"/>
</dbReference>
<dbReference type="GO" id="GO:0051539">
    <property type="term" value="F:4 iron, 4 sulfur cluster binding"/>
    <property type="evidence" value="ECO:0007669"/>
    <property type="project" value="UniProtKB-KW"/>
</dbReference>
<dbReference type="Gene3D" id="1.20.1440.230">
    <property type="entry name" value="NADH-ubiquinone oxidoreductase 51kDa subunit, iron-sulphur binding domain"/>
    <property type="match status" value="1"/>
</dbReference>
<dbReference type="GO" id="GO:0046872">
    <property type="term" value="F:metal ion binding"/>
    <property type="evidence" value="ECO:0007669"/>
    <property type="project" value="UniProtKB-KW"/>
</dbReference>
<dbReference type="Gene3D" id="6.10.250.1450">
    <property type="match status" value="1"/>
</dbReference>
<dbReference type="CDD" id="cd02980">
    <property type="entry name" value="TRX_Fd_family"/>
    <property type="match status" value="1"/>
</dbReference>
<dbReference type="Gene3D" id="3.40.50.11540">
    <property type="entry name" value="NADH-ubiquinone oxidoreductase 51kDa subunit"/>
    <property type="match status" value="1"/>
</dbReference>
<proteinExistence type="inferred from homology"/>
<dbReference type="EMBL" id="MFFM01000012">
    <property type="protein sequence ID" value="OGF13817.1"/>
    <property type="molecule type" value="Genomic_DNA"/>
</dbReference>
<dbReference type="InterPro" id="IPR036249">
    <property type="entry name" value="Thioredoxin-like_sf"/>
</dbReference>
<protein>
    <submittedName>
        <fullName evidence="7">NADH dehydrogenase</fullName>
    </submittedName>
</protein>
<dbReference type="PANTHER" id="PTHR43578:SF3">
    <property type="entry name" value="NADH-QUINONE OXIDOREDUCTASE SUBUNIT F"/>
    <property type="match status" value="1"/>
</dbReference>
<reference evidence="7 8" key="1">
    <citation type="journal article" date="2016" name="Nat. Commun.">
        <title>Thousands of microbial genomes shed light on interconnected biogeochemical processes in an aquifer system.</title>
        <authorList>
            <person name="Anantharaman K."/>
            <person name="Brown C.T."/>
            <person name="Hug L.A."/>
            <person name="Sharon I."/>
            <person name="Castelle C.J."/>
            <person name="Probst A.J."/>
            <person name="Thomas B.C."/>
            <person name="Singh A."/>
            <person name="Wilkins M.J."/>
            <person name="Karaoz U."/>
            <person name="Brodie E.L."/>
            <person name="Williams K.H."/>
            <person name="Hubbard S.S."/>
            <person name="Banfield J.F."/>
        </authorList>
    </citation>
    <scope>NUCLEOTIDE SEQUENCE [LARGE SCALE GENOMIC DNA]</scope>
</reference>
<evidence type="ECO:0000259" key="6">
    <source>
        <dbReference type="PROSITE" id="PS51379"/>
    </source>
</evidence>
<keyword evidence="4" id="KW-0408">Iron</keyword>
<dbReference type="InterPro" id="IPR017896">
    <property type="entry name" value="4Fe4S_Fe-S-bd"/>
</dbReference>